<comment type="caution">
    <text evidence="1">The sequence shown here is derived from an EMBL/GenBank/DDBJ whole genome shotgun (WGS) entry which is preliminary data.</text>
</comment>
<dbReference type="PROSITE" id="PS51257">
    <property type="entry name" value="PROKAR_LIPOPROTEIN"/>
    <property type="match status" value="1"/>
</dbReference>
<proteinExistence type="predicted"/>
<evidence type="ECO:0008006" key="3">
    <source>
        <dbReference type="Google" id="ProtNLM"/>
    </source>
</evidence>
<gene>
    <name evidence="1" type="ORF">CRM82_03340</name>
</gene>
<dbReference type="OrthoDB" id="8797112at2"/>
<reference evidence="2" key="1">
    <citation type="submission" date="2017-09" db="EMBL/GenBank/DDBJ databases">
        <title>FDA dAtabase for Regulatory Grade micrObial Sequences (FDA-ARGOS): Supporting development and validation of Infectious Disease Dx tests.</title>
        <authorList>
            <person name="Minogue T."/>
            <person name="Wolcott M."/>
            <person name="Wasieloski L."/>
            <person name="Aguilar W."/>
            <person name="Moore D."/>
            <person name="Tallon L."/>
            <person name="Sadzewicz L."/>
            <person name="Ott S."/>
            <person name="Zhao X."/>
            <person name="Nagaraj S."/>
            <person name="Vavikolanu K."/>
            <person name="Aluvathingal J."/>
            <person name="Nadendla S."/>
            <person name="Sichtig H."/>
        </authorList>
    </citation>
    <scope>NUCLEOTIDE SEQUENCE [LARGE SCALE GENOMIC DNA]</scope>
    <source>
        <strain evidence="2">FDAARGOS_394</strain>
    </source>
</reference>
<dbReference type="Proteomes" id="UP000220246">
    <property type="component" value="Unassembled WGS sequence"/>
</dbReference>
<dbReference type="RefSeq" id="WP_066538665.1">
    <property type="nucleotide sequence ID" value="NZ_DALZQJ010000004.1"/>
</dbReference>
<evidence type="ECO:0000313" key="1">
    <source>
        <dbReference type="EMBL" id="PEH87772.1"/>
    </source>
</evidence>
<dbReference type="AlphaFoldDB" id="A0A2A7UR82"/>
<sequence length="127" mass="13741">MLTIRRGLLLAATLALGGCLFDEAMLPETLHFPPGTPITYGGKPAKLYGTEACAQGELAGHSCLIFPPNRPTSKAVIISGQRVKEIQVTAKRDPQNPTHFIVVDDQGRRLLSTTGNHDDMANIQITY</sequence>
<organism evidence="1 2">
    <name type="scientific">Comamonas terrigena</name>
    <dbReference type="NCBI Taxonomy" id="32013"/>
    <lineage>
        <taxon>Bacteria</taxon>
        <taxon>Pseudomonadati</taxon>
        <taxon>Pseudomonadota</taxon>
        <taxon>Betaproteobacteria</taxon>
        <taxon>Burkholderiales</taxon>
        <taxon>Comamonadaceae</taxon>
        <taxon>Comamonas</taxon>
    </lineage>
</organism>
<dbReference type="EMBL" id="PDEA01000001">
    <property type="protein sequence ID" value="PEH87772.1"/>
    <property type="molecule type" value="Genomic_DNA"/>
</dbReference>
<evidence type="ECO:0000313" key="2">
    <source>
        <dbReference type="Proteomes" id="UP000220246"/>
    </source>
</evidence>
<keyword evidence="2" id="KW-1185">Reference proteome</keyword>
<dbReference type="GeneID" id="80799618"/>
<name>A0A2A7UR82_COMTR</name>
<protein>
    <recommendedName>
        <fullName evidence="3">Lipoprotein</fullName>
    </recommendedName>
</protein>
<accession>A0A2A7UR82</accession>